<dbReference type="InterPro" id="IPR052195">
    <property type="entry name" value="Bact_Alkyl/Aryl-Sulfatase"/>
</dbReference>
<protein>
    <submittedName>
        <fullName evidence="2">SCP2 sterol-binding domain-containing protein</fullName>
    </submittedName>
</protein>
<dbReference type="SUPFAM" id="SSF55718">
    <property type="entry name" value="SCP-like"/>
    <property type="match status" value="1"/>
</dbReference>
<reference evidence="2 3" key="1">
    <citation type="submission" date="2022-06" db="EMBL/GenBank/DDBJ databases">
        <authorList>
            <person name="Jeon C.O."/>
        </authorList>
    </citation>
    <scope>NUCLEOTIDE SEQUENCE [LARGE SCALE GENOMIC DNA]</scope>
    <source>
        <strain evidence="2 3">KCTC 13943</strain>
    </source>
</reference>
<proteinExistence type="predicted"/>
<name>A0ABT0WFF9_9BACI</name>
<feature type="domain" description="Alkyl sulfatase C-terminal" evidence="1">
    <location>
        <begin position="2"/>
        <end position="92"/>
    </location>
</feature>
<dbReference type="InterPro" id="IPR036527">
    <property type="entry name" value="SCP2_sterol-bd_dom_sf"/>
</dbReference>
<evidence type="ECO:0000259" key="1">
    <source>
        <dbReference type="Pfam" id="PF14864"/>
    </source>
</evidence>
<dbReference type="PANTHER" id="PTHR43223">
    <property type="entry name" value="ALKYL/ARYL-SULFATASE"/>
    <property type="match status" value="1"/>
</dbReference>
<dbReference type="Gene3D" id="3.30.1050.10">
    <property type="entry name" value="SCP2 sterol-binding domain"/>
    <property type="match status" value="1"/>
</dbReference>
<organism evidence="2 3">
    <name type="scientific">Neobacillus pocheonensis</name>
    <dbReference type="NCBI Taxonomy" id="363869"/>
    <lineage>
        <taxon>Bacteria</taxon>
        <taxon>Bacillati</taxon>
        <taxon>Bacillota</taxon>
        <taxon>Bacilli</taxon>
        <taxon>Bacillales</taxon>
        <taxon>Bacillaceae</taxon>
        <taxon>Neobacillus</taxon>
    </lineage>
</organism>
<evidence type="ECO:0000313" key="2">
    <source>
        <dbReference type="EMBL" id="MCM2534249.1"/>
    </source>
</evidence>
<comment type="caution">
    <text evidence="2">The sequence shown here is derived from an EMBL/GenBank/DDBJ whole genome shotgun (WGS) entry which is preliminary data.</text>
</comment>
<keyword evidence="3" id="KW-1185">Reference proteome</keyword>
<evidence type="ECO:0000313" key="3">
    <source>
        <dbReference type="Proteomes" id="UP001523262"/>
    </source>
</evidence>
<sequence length="92" mass="10409">MIINVTLSDNNQNFTMYLENSVLINKMNKLDFNPNVSLVSDKRTFYMITSGKFTTEQAMASGNLNLTGDQNKLLELLSLFDHFTSNLNIVTP</sequence>
<dbReference type="EMBL" id="JAMQCR010000002">
    <property type="protein sequence ID" value="MCM2534249.1"/>
    <property type="molecule type" value="Genomic_DNA"/>
</dbReference>
<gene>
    <name evidence="2" type="ORF">NDK43_20225</name>
</gene>
<accession>A0ABT0WFF9</accession>
<dbReference type="Pfam" id="PF14864">
    <property type="entry name" value="Alkyl_sulf_C"/>
    <property type="match status" value="1"/>
</dbReference>
<dbReference type="InterPro" id="IPR029229">
    <property type="entry name" value="Alkyl_sulf_C"/>
</dbReference>
<dbReference type="Proteomes" id="UP001523262">
    <property type="component" value="Unassembled WGS sequence"/>
</dbReference>